<evidence type="ECO:0000256" key="1">
    <source>
        <dbReference type="SAM" id="MobiDB-lite"/>
    </source>
</evidence>
<feature type="compositionally biased region" description="Basic and acidic residues" evidence="1">
    <location>
        <begin position="272"/>
        <end position="286"/>
    </location>
</feature>
<gene>
    <name evidence="2" type="ORF">LCGC14_0838850</name>
</gene>
<feature type="region of interest" description="Disordered" evidence="1">
    <location>
        <begin position="243"/>
        <end position="305"/>
    </location>
</feature>
<protein>
    <submittedName>
        <fullName evidence="2">Uncharacterized protein</fullName>
    </submittedName>
</protein>
<reference evidence="2" key="1">
    <citation type="journal article" date="2015" name="Nature">
        <title>Complex archaea that bridge the gap between prokaryotes and eukaryotes.</title>
        <authorList>
            <person name="Spang A."/>
            <person name="Saw J.H."/>
            <person name="Jorgensen S.L."/>
            <person name="Zaremba-Niedzwiedzka K."/>
            <person name="Martijn J."/>
            <person name="Lind A.E."/>
            <person name="van Eijk R."/>
            <person name="Schleper C."/>
            <person name="Guy L."/>
            <person name="Ettema T.J."/>
        </authorList>
    </citation>
    <scope>NUCLEOTIDE SEQUENCE</scope>
</reference>
<proteinExistence type="predicted"/>
<accession>A0A0F9RYG0</accession>
<dbReference type="AlphaFoldDB" id="A0A0F9RYG0"/>
<dbReference type="EMBL" id="LAZR01002445">
    <property type="protein sequence ID" value="KKN29966.1"/>
    <property type="molecule type" value="Genomic_DNA"/>
</dbReference>
<feature type="compositionally biased region" description="Basic and acidic residues" evidence="1">
    <location>
        <begin position="243"/>
        <end position="265"/>
    </location>
</feature>
<feature type="compositionally biased region" description="Basic and acidic residues" evidence="1">
    <location>
        <begin position="173"/>
        <end position="193"/>
    </location>
</feature>
<sequence>MEELLNKLLEADVLSEDTKKELEETIKTRLEEAEKAAREEAEKSVRAELTEQWVKERDALIDAVDAKVTEYLENETSELREDIERFRDLEAEQAEKLVEAKGEMAGELKKDLQELVERLDAFLEIRLAAEFDELREDLDEQKKKDFGRRIFEAVAEEYRDSYVDEESTEAELVETRERLDDTEKALEESERKRETLERVRKLEEILEPLEGRTRDVMEAILKNVATSQLQEGYKTFIGRVIKETEKDSETTSEKEEKVLAEGKKETSKKKLKKDEAVKKTGNVDDDSKNEDEENEEGKNKLSEAARVRLQKLAGVKRK</sequence>
<organism evidence="2">
    <name type="scientific">marine sediment metagenome</name>
    <dbReference type="NCBI Taxonomy" id="412755"/>
    <lineage>
        <taxon>unclassified sequences</taxon>
        <taxon>metagenomes</taxon>
        <taxon>ecological metagenomes</taxon>
    </lineage>
</organism>
<comment type="caution">
    <text evidence="2">The sequence shown here is derived from an EMBL/GenBank/DDBJ whole genome shotgun (WGS) entry which is preliminary data.</text>
</comment>
<name>A0A0F9RYG0_9ZZZZ</name>
<feature type="region of interest" description="Disordered" evidence="1">
    <location>
        <begin position="172"/>
        <end position="193"/>
    </location>
</feature>
<evidence type="ECO:0000313" key="2">
    <source>
        <dbReference type="EMBL" id="KKN29966.1"/>
    </source>
</evidence>
<feature type="compositionally biased region" description="Basic and acidic residues" evidence="1">
    <location>
        <begin position="296"/>
        <end position="305"/>
    </location>
</feature>